<name>A0A1M4WZ21_LOKAT</name>
<feature type="signal peptide" evidence="5">
    <location>
        <begin position="1"/>
        <end position="19"/>
    </location>
</feature>
<dbReference type="CDD" id="cd07729">
    <property type="entry name" value="AHL_lactonase_MBL-fold"/>
    <property type="match status" value="1"/>
</dbReference>
<dbReference type="Proteomes" id="UP000183987">
    <property type="component" value="Unassembled WGS sequence"/>
</dbReference>
<keyword evidence="2" id="KW-0479">Metal-binding</keyword>
<dbReference type="GO" id="GO:0016787">
    <property type="term" value="F:hydrolase activity"/>
    <property type="evidence" value="ECO:0007669"/>
    <property type="project" value="UniProtKB-KW"/>
</dbReference>
<protein>
    <submittedName>
        <fullName evidence="7">Metallo-beta-lactamase superfamily protein</fullName>
    </submittedName>
</protein>
<reference evidence="8" key="1">
    <citation type="submission" date="2016-11" db="EMBL/GenBank/DDBJ databases">
        <authorList>
            <person name="Varghese N."/>
            <person name="Submissions S."/>
        </authorList>
    </citation>
    <scope>NUCLEOTIDE SEQUENCE [LARGE SCALE GENOMIC DNA]</scope>
    <source>
        <strain evidence="8">DSM 29326</strain>
    </source>
</reference>
<evidence type="ECO:0000259" key="6">
    <source>
        <dbReference type="SMART" id="SM00849"/>
    </source>
</evidence>
<dbReference type="SMART" id="SM00849">
    <property type="entry name" value="Lactamase_B"/>
    <property type="match status" value="1"/>
</dbReference>
<evidence type="ECO:0000256" key="4">
    <source>
        <dbReference type="ARBA" id="ARBA00022833"/>
    </source>
</evidence>
<dbReference type="EMBL" id="FQUE01000002">
    <property type="protein sequence ID" value="SHE86511.1"/>
    <property type="molecule type" value="Genomic_DNA"/>
</dbReference>
<dbReference type="OrthoDB" id="9773738at2"/>
<evidence type="ECO:0000256" key="1">
    <source>
        <dbReference type="ARBA" id="ARBA00007749"/>
    </source>
</evidence>
<evidence type="ECO:0000256" key="3">
    <source>
        <dbReference type="ARBA" id="ARBA00022801"/>
    </source>
</evidence>
<evidence type="ECO:0000313" key="7">
    <source>
        <dbReference type="EMBL" id="SHE86511.1"/>
    </source>
</evidence>
<feature type="chain" id="PRO_5012047562" evidence="5">
    <location>
        <begin position="20"/>
        <end position="283"/>
    </location>
</feature>
<feature type="domain" description="Metallo-beta-lactamase" evidence="6">
    <location>
        <begin position="60"/>
        <end position="267"/>
    </location>
</feature>
<evidence type="ECO:0000313" key="8">
    <source>
        <dbReference type="Proteomes" id="UP000183987"/>
    </source>
</evidence>
<comment type="similarity">
    <text evidence="1">Belongs to the metallo-beta-lactamase superfamily.</text>
</comment>
<evidence type="ECO:0000256" key="5">
    <source>
        <dbReference type="SAM" id="SignalP"/>
    </source>
</evidence>
<sequence length="283" mass="30548">MKTPILVALLMTATLPAFAQSNADPVEVELWRLDCGEVKVNDLDMFSDTRAYTGETRDLTSSCYLIRHGSDYMLWDTGLPVALKGAEQNDTDALSPTLKVTIEEQLAEIDLTPADIGRVGISHYHFDHTGQAASFPQAELMIDTRDWDVLSSDPLPTFAEGFANPDLVKPWQDGGKLTTTMGDTDVFGDGSVTMLAMPGHTPGSLALLLQLAETGPVLLSGDVVHFEEQIANAGVPPFNTDRGDTLASIDRMNRLAGNLGATLIIQHDPRDIDKLPAFPASAK</sequence>
<keyword evidence="5" id="KW-0732">Signal</keyword>
<keyword evidence="8" id="KW-1185">Reference proteome</keyword>
<dbReference type="GO" id="GO:0046872">
    <property type="term" value="F:metal ion binding"/>
    <property type="evidence" value="ECO:0007669"/>
    <property type="project" value="UniProtKB-KW"/>
</dbReference>
<evidence type="ECO:0000256" key="2">
    <source>
        <dbReference type="ARBA" id="ARBA00022723"/>
    </source>
</evidence>
<dbReference type="AlphaFoldDB" id="A0A1M4WZ21"/>
<keyword evidence="4" id="KW-0862">Zinc</keyword>
<dbReference type="Gene3D" id="3.60.15.10">
    <property type="entry name" value="Ribonuclease Z/Hydroxyacylglutathione hydrolase-like"/>
    <property type="match status" value="1"/>
</dbReference>
<proteinExistence type="inferred from homology"/>
<dbReference type="STRING" id="366533.SAMN05444339_102288"/>
<keyword evidence="3" id="KW-0378">Hydrolase</keyword>
<dbReference type="RefSeq" id="WP_072856421.1">
    <property type="nucleotide sequence ID" value="NZ_FQUE01000002.1"/>
</dbReference>
<dbReference type="Pfam" id="PF00753">
    <property type="entry name" value="Lactamase_B"/>
    <property type="match status" value="1"/>
</dbReference>
<dbReference type="InterPro" id="IPR051013">
    <property type="entry name" value="MBL_superfamily_lactonases"/>
</dbReference>
<organism evidence="7 8">
    <name type="scientific">Loktanella atrilutea</name>
    <dbReference type="NCBI Taxonomy" id="366533"/>
    <lineage>
        <taxon>Bacteria</taxon>
        <taxon>Pseudomonadati</taxon>
        <taxon>Pseudomonadota</taxon>
        <taxon>Alphaproteobacteria</taxon>
        <taxon>Rhodobacterales</taxon>
        <taxon>Roseobacteraceae</taxon>
        <taxon>Loktanella</taxon>
    </lineage>
</organism>
<dbReference type="PANTHER" id="PTHR42978:SF3">
    <property type="entry name" value="BLR3078 PROTEIN"/>
    <property type="match status" value="1"/>
</dbReference>
<dbReference type="InterPro" id="IPR001279">
    <property type="entry name" value="Metallo-B-lactamas"/>
</dbReference>
<dbReference type="SUPFAM" id="SSF56281">
    <property type="entry name" value="Metallo-hydrolase/oxidoreductase"/>
    <property type="match status" value="1"/>
</dbReference>
<gene>
    <name evidence="7" type="ORF">SAMN05444339_102288</name>
</gene>
<dbReference type="PANTHER" id="PTHR42978">
    <property type="entry name" value="QUORUM-QUENCHING LACTONASE YTNP-RELATED-RELATED"/>
    <property type="match status" value="1"/>
</dbReference>
<accession>A0A1M4WZ21</accession>
<dbReference type="InterPro" id="IPR036866">
    <property type="entry name" value="RibonucZ/Hydroxyglut_hydro"/>
</dbReference>